<keyword evidence="3" id="KW-1185">Reference proteome</keyword>
<reference evidence="3" key="1">
    <citation type="submission" date="2023-07" db="EMBL/GenBank/DDBJ databases">
        <title>Molecular identification of indigenous halophilic bacteria isolated from red sea cost, biodegradation of synthetic dyes and assessment of degraded metabolite toxicity.</title>
        <authorList>
            <person name="Chaieb K."/>
            <person name="Altayb H.N."/>
        </authorList>
    </citation>
    <scope>NUCLEOTIDE SEQUENCE [LARGE SCALE GENOMIC DNA]</scope>
    <source>
        <strain evidence="3">K20</strain>
    </source>
</reference>
<comment type="caution">
    <text evidence="2">The sequence shown here is derived from an EMBL/GenBank/DDBJ whole genome shotgun (WGS) entry which is preliminary data.</text>
</comment>
<keyword evidence="1" id="KW-0472">Membrane</keyword>
<protein>
    <submittedName>
        <fullName evidence="2">TIGR03758 family integrating conjugative element protein</fullName>
    </submittedName>
</protein>
<proteinExistence type="predicted"/>
<accession>A0ABS7YG57</accession>
<keyword evidence="1" id="KW-0812">Transmembrane</keyword>
<evidence type="ECO:0000256" key="1">
    <source>
        <dbReference type="SAM" id="Phobius"/>
    </source>
</evidence>
<dbReference type="RefSeq" id="WP_225249269.1">
    <property type="nucleotide sequence ID" value="NZ_CP152308.1"/>
</dbReference>
<dbReference type="InterPro" id="IPR021676">
    <property type="entry name" value="DUF3262"/>
</dbReference>
<dbReference type="EMBL" id="JAIWIU010000005">
    <property type="protein sequence ID" value="MCA2014648.1"/>
    <property type="molecule type" value="Genomic_DNA"/>
</dbReference>
<evidence type="ECO:0000313" key="2">
    <source>
        <dbReference type="EMBL" id="MCA2014648.1"/>
    </source>
</evidence>
<name>A0ABS7YG57_9VIBR</name>
<feature type="transmembrane region" description="Helical" evidence="1">
    <location>
        <begin position="83"/>
        <end position="101"/>
    </location>
</feature>
<keyword evidence="1" id="KW-1133">Transmembrane helix</keyword>
<feature type="transmembrane region" description="Helical" evidence="1">
    <location>
        <begin position="43"/>
        <end position="71"/>
    </location>
</feature>
<dbReference type="Proteomes" id="UP001199044">
    <property type="component" value="Unassembled WGS sequence"/>
</dbReference>
<gene>
    <name evidence="2" type="ORF">LDJ79_00905</name>
</gene>
<sequence>MNRLFVVLVCVFIAPDVFATVYTPDPSGSISTAWDQILGSGSFEMVSLVCRGLADASFLLFGGWAYMGLYSAWADSKIKLKDLINYSVRLAVLLTLSLWIFTA</sequence>
<dbReference type="Pfam" id="PF11660">
    <property type="entry name" value="DUF3262"/>
    <property type="match status" value="1"/>
</dbReference>
<organism evidence="2 3">
    <name type="scientific">Vibrio tritonius</name>
    <dbReference type="NCBI Taxonomy" id="1435069"/>
    <lineage>
        <taxon>Bacteria</taxon>
        <taxon>Pseudomonadati</taxon>
        <taxon>Pseudomonadota</taxon>
        <taxon>Gammaproteobacteria</taxon>
        <taxon>Vibrionales</taxon>
        <taxon>Vibrionaceae</taxon>
        <taxon>Vibrio</taxon>
    </lineage>
</organism>
<evidence type="ECO:0000313" key="3">
    <source>
        <dbReference type="Proteomes" id="UP001199044"/>
    </source>
</evidence>